<dbReference type="Pfam" id="PF00953">
    <property type="entry name" value="Glycos_transf_4"/>
    <property type="match status" value="1"/>
</dbReference>
<feature type="transmembrane region" description="Helical" evidence="8">
    <location>
        <begin position="226"/>
        <end position="249"/>
    </location>
</feature>
<dbReference type="RefSeq" id="WP_223926282.1">
    <property type="nucleotide sequence ID" value="NZ_BPTU01000001.1"/>
</dbReference>
<comment type="subcellular location">
    <subcellularLocation>
        <location evidence="1">Cell membrane</location>
        <topology evidence="1">Multi-pass membrane protein</topology>
    </subcellularLocation>
</comment>
<feature type="transmembrane region" description="Helical" evidence="8">
    <location>
        <begin position="48"/>
        <end position="74"/>
    </location>
</feature>
<dbReference type="GO" id="GO:0005886">
    <property type="term" value="C:plasma membrane"/>
    <property type="evidence" value="ECO:0007669"/>
    <property type="project" value="UniProtKB-SubCell"/>
</dbReference>
<dbReference type="AlphaFoldDB" id="A0A9R1CXY8"/>
<dbReference type="GO" id="GO:0044038">
    <property type="term" value="P:cell wall macromolecule biosynthetic process"/>
    <property type="evidence" value="ECO:0007669"/>
    <property type="project" value="TreeGrafter"/>
</dbReference>
<evidence type="ECO:0000256" key="7">
    <source>
        <dbReference type="PIRSR" id="PIRSR600715-1"/>
    </source>
</evidence>
<feature type="transmembrane region" description="Helical" evidence="8">
    <location>
        <begin position="194"/>
        <end position="214"/>
    </location>
</feature>
<dbReference type="InterPro" id="IPR000715">
    <property type="entry name" value="Glycosyl_transferase_4"/>
</dbReference>
<feature type="transmembrane region" description="Helical" evidence="8">
    <location>
        <begin position="312"/>
        <end position="330"/>
    </location>
</feature>
<evidence type="ECO:0000256" key="6">
    <source>
        <dbReference type="ARBA" id="ARBA00023136"/>
    </source>
</evidence>
<dbReference type="EMBL" id="BPUB01000001">
    <property type="protein sequence ID" value="GJG58473.1"/>
    <property type="molecule type" value="Genomic_DNA"/>
</dbReference>
<feature type="binding site" evidence="7">
    <location>
        <position position="165"/>
    </location>
    <ligand>
        <name>Mg(2+)</name>
        <dbReference type="ChEBI" id="CHEBI:18420"/>
    </ligand>
</feature>
<keyword evidence="7" id="KW-0460">Magnesium</keyword>
<evidence type="ECO:0000256" key="2">
    <source>
        <dbReference type="ARBA" id="ARBA00022475"/>
    </source>
</evidence>
<evidence type="ECO:0000256" key="3">
    <source>
        <dbReference type="ARBA" id="ARBA00022679"/>
    </source>
</evidence>
<dbReference type="GO" id="GO:0046872">
    <property type="term" value="F:metal ion binding"/>
    <property type="evidence" value="ECO:0007669"/>
    <property type="project" value="UniProtKB-KW"/>
</dbReference>
<comment type="caution">
    <text evidence="9">The sequence shown here is derived from an EMBL/GenBank/DDBJ whole genome shotgun (WGS) entry which is preliminary data.</text>
</comment>
<dbReference type="PROSITE" id="PS01348">
    <property type="entry name" value="MRAY_2"/>
    <property type="match status" value="1"/>
</dbReference>
<evidence type="ECO:0000313" key="10">
    <source>
        <dbReference type="Proteomes" id="UP000825483"/>
    </source>
</evidence>
<evidence type="ECO:0000256" key="5">
    <source>
        <dbReference type="ARBA" id="ARBA00022989"/>
    </source>
</evidence>
<protein>
    <submittedName>
        <fullName evidence="9">Undecaprenyl-phosphate alpha-N-acetylglucosaminyl 1-phosphate transferase</fullName>
    </submittedName>
</protein>
<dbReference type="InterPro" id="IPR018480">
    <property type="entry name" value="PNAcMuramoyl-5peptid_Trfase_CS"/>
</dbReference>
<name>A0A9R1CXY8_9BACT</name>
<keyword evidence="4 8" id="KW-0812">Transmembrane</keyword>
<feature type="transmembrane region" description="Helical" evidence="8">
    <location>
        <begin position="86"/>
        <end position="103"/>
    </location>
</feature>
<dbReference type="GO" id="GO:0009103">
    <property type="term" value="P:lipopolysaccharide biosynthetic process"/>
    <property type="evidence" value="ECO:0007669"/>
    <property type="project" value="TreeGrafter"/>
</dbReference>
<evidence type="ECO:0000256" key="8">
    <source>
        <dbReference type="SAM" id="Phobius"/>
    </source>
</evidence>
<evidence type="ECO:0000313" key="9">
    <source>
        <dbReference type="EMBL" id="GJG58473.1"/>
    </source>
</evidence>
<dbReference type="PANTHER" id="PTHR22926:SF3">
    <property type="entry name" value="UNDECAPRENYL-PHOSPHATE ALPHA-N-ACETYLGLUCOSAMINYL 1-PHOSPHATE TRANSFERASE"/>
    <property type="match status" value="1"/>
</dbReference>
<proteinExistence type="predicted"/>
<keyword evidence="10" id="KW-1185">Reference proteome</keyword>
<feature type="transmembrane region" description="Helical" evidence="8">
    <location>
        <begin position="336"/>
        <end position="358"/>
    </location>
</feature>
<dbReference type="PANTHER" id="PTHR22926">
    <property type="entry name" value="PHOSPHO-N-ACETYLMURAMOYL-PENTAPEPTIDE-TRANSFERASE"/>
    <property type="match status" value="1"/>
</dbReference>
<feature type="transmembrane region" description="Helical" evidence="8">
    <location>
        <begin position="144"/>
        <end position="163"/>
    </location>
</feature>
<feature type="binding site" evidence="7">
    <location>
        <position position="230"/>
    </location>
    <ligand>
        <name>Mg(2+)</name>
        <dbReference type="ChEBI" id="CHEBI:18420"/>
    </ligand>
</feature>
<keyword evidence="2" id="KW-1003">Cell membrane</keyword>
<feature type="transmembrane region" description="Helical" evidence="8">
    <location>
        <begin position="6"/>
        <end position="27"/>
    </location>
</feature>
<comment type="cofactor">
    <cofactor evidence="7">
        <name>Mg(2+)</name>
        <dbReference type="ChEBI" id="CHEBI:18420"/>
    </cofactor>
</comment>
<feature type="transmembrane region" description="Helical" evidence="8">
    <location>
        <begin position="261"/>
        <end position="285"/>
    </location>
</feature>
<evidence type="ECO:0000256" key="4">
    <source>
        <dbReference type="ARBA" id="ARBA00022692"/>
    </source>
</evidence>
<feature type="transmembrane region" description="Helical" evidence="8">
    <location>
        <begin position="170"/>
        <end position="188"/>
    </location>
</feature>
<reference evidence="9" key="1">
    <citation type="journal article" date="2022" name="Int. J. Syst. Evol. Microbiol.">
        <title>Prevotella lacticifex sp. nov., isolated from the rumen of cows.</title>
        <authorList>
            <person name="Shinkai T."/>
            <person name="Ikeyama N."/>
            <person name="Kumagai M."/>
            <person name="Ohmori H."/>
            <person name="Sakamoto M."/>
            <person name="Ohkuma M."/>
            <person name="Mitsumori M."/>
        </authorList>
    </citation>
    <scope>NUCLEOTIDE SEQUENCE</scope>
    <source>
        <strain evidence="9">R5076</strain>
    </source>
</reference>
<organism evidence="9 10">
    <name type="scientific">Prevotella lacticifex</name>
    <dbReference type="NCBI Taxonomy" id="2854755"/>
    <lineage>
        <taxon>Bacteria</taxon>
        <taxon>Pseudomonadati</taxon>
        <taxon>Bacteroidota</taxon>
        <taxon>Bacteroidia</taxon>
        <taxon>Bacteroidales</taxon>
        <taxon>Prevotellaceae</taxon>
        <taxon>Prevotella</taxon>
    </lineage>
</organism>
<dbReference type="GeneID" id="72467492"/>
<dbReference type="GO" id="GO:0016780">
    <property type="term" value="F:phosphotransferase activity, for other substituted phosphate groups"/>
    <property type="evidence" value="ECO:0007669"/>
    <property type="project" value="InterPro"/>
</dbReference>
<dbReference type="Proteomes" id="UP000825483">
    <property type="component" value="Unassembled WGS sequence"/>
</dbReference>
<gene>
    <name evidence="9" type="ORF">PRLR5076_13240</name>
</gene>
<accession>A0A9R1CXY8</accession>
<keyword evidence="7" id="KW-0479">Metal-binding</keyword>
<evidence type="ECO:0000256" key="1">
    <source>
        <dbReference type="ARBA" id="ARBA00004651"/>
    </source>
</evidence>
<keyword evidence="5 8" id="KW-1133">Transmembrane helix</keyword>
<dbReference type="CDD" id="cd06853">
    <property type="entry name" value="GT_WecA_like"/>
    <property type="match status" value="1"/>
</dbReference>
<sequence length="369" mass="40916">MTGTLLLSLLALILSTACGFIFIPQILNFCKKRNLYDIPNERKVHKNAIPRLGGISFLPSMVIATIIALVVLSYNYRGGKLEVNSWAVAFAIGMLLIYSIGLIDDVVGLSPMTKFVAQIIAALLPPMSWLYINNFYGFMGIYAIPYYIGAPLTVFVLVFIMNAFNLIDGIDGLSGSLSLIALVGFFHCFYLEGLTVYCILIAGLAGVIVSFLFFNIFGNAEKNRKIFMGDSGSLTLGYILGTILVKFSMNNPNVMPYRRESMLIAVTLLMVPVFDVVRVIIVRLLHHKPIFKADKNHIHHKLMRAGLTQHQALMVIICLALLFIILNTALYDTLTATMIIIIDAAIYTVFHYAIDLIVKKRGSSPYSLV</sequence>
<keyword evidence="6 8" id="KW-0472">Membrane</keyword>
<keyword evidence="3 9" id="KW-0808">Transferase</keyword>
<dbReference type="GO" id="GO:0071555">
    <property type="term" value="P:cell wall organization"/>
    <property type="evidence" value="ECO:0007669"/>
    <property type="project" value="TreeGrafter"/>
</dbReference>